<feature type="compositionally biased region" description="Basic and acidic residues" evidence="1">
    <location>
        <begin position="41"/>
        <end position="53"/>
    </location>
</feature>
<protein>
    <submittedName>
        <fullName evidence="2">NAD(P)-dependent dehydrogenase (Short-subunit alcohol dehydrogenase family)</fullName>
    </submittedName>
</protein>
<dbReference type="PANTHER" id="PTHR44147">
    <property type="entry name" value="DEHYDROGENASE/REDUCTASE SDR FAMILY MEMBER 1"/>
    <property type="match status" value="1"/>
</dbReference>
<comment type="caution">
    <text evidence="2">The sequence shown here is derived from an EMBL/GenBank/DDBJ whole genome shotgun (WGS) entry which is preliminary data.</text>
</comment>
<evidence type="ECO:0000313" key="3">
    <source>
        <dbReference type="Proteomes" id="UP000238362"/>
    </source>
</evidence>
<evidence type="ECO:0000256" key="1">
    <source>
        <dbReference type="SAM" id="MobiDB-lite"/>
    </source>
</evidence>
<organism evidence="2 3">
    <name type="scientific">Prauserella shujinwangii</name>
    <dbReference type="NCBI Taxonomy" id="1453103"/>
    <lineage>
        <taxon>Bacteria</taxon>
        <taxon>Bacillati</taxon>
        <taxon>Actinomycetota</taxon>
        <taxon>Actinomycetes</taxon>
        <taxon>Pseudonocardiales</taxon>
        <taxon>Pseudonocardiaceae</taxon>
        <taxon>Prauserella</taxon>
    </lineage>
</organism>
<accession>A0A2T0M1I5</accession>
<name>A0A2T0M1I5_9PSEU</name>
<dbReference type="Pfam" id="PF00106">
    <property type="entry name" value="adh_short"/>
    <property type="match status" value="1"/>
</dbReference>
<feature type="region of interest" description="Disordered" evidence="1">
    <location>
        <begin position="41"/>
        <end position="65"/>
    </location>
</feature>
<sequence length="304" mass="32918">MDLPLRDHVAVVAGATRGCGRAIAVELGALGATVFAAGRSTRERRSALDRPETIEGTAERVSSAGGRGIPVRCDFLRQEDITALRDEVAARTGGHLDVLVDDVWGGDPLIEWDGPFWEQDLERAVHVWRNGLETHLRTVHTLLPLLVSRAGGLLVEVTDGVADGNSGSLVYDQVKCGVRRLASGLAEQLPAHAATSVAVTPGFLRSEAMLDHFGVAENGWRDAIRTDPHFVLSETPRYLGRGVTALAADPDRSRWNGQVVTSHALADCYDLTDVDGSRPDWPRWMREVVATGTDPSEIDVSSYR</sequence>
<dbReference type="InterPro" id="IPR002347">
    <property type="entry name" value="SDR_fam"/>
</dbReference>
<dbReference type="Proteomes" id="UP000238362">
    <property type="component" value="Unassembled WGS sequence"/>
</dbReference>
<proteinExistence type="predicted"/>
<dbReference type="InterPro" id="IPR036291">
    <property type="entry name" value="NAD(P)-bd_dom_sf"/>
</dbReference>
<dbReference type="OrthoDB" id="63584at2"/>
<dbReference type="PANTHER" id="PTHR44147:SF2">
    <property type="entry name" value="DEHYDROGENASE_REDUCTASE SDR FAMILY MEMBER 1"/>
    <property type="match status" value="1"/>
</dbReference>
<dbReference type="Gene3D" id="3.40.50.720">
    <property type="entry name" value="NAD(P)-binding Rossmann-like Domain"/>
    <property type="match status" value="1"/>
</dbReference>
<dbReference type="EMBL" id="PVNH01000002">
    <property type="protein sequence ID" value="PRX50464.1"/>
    <property type="molecule type" value="Genomic_DNA"/>
</dbReference>
<dbReference type="AlphaFoldDB" id="A0A2T0M1I5"/>
<gene>
    <name evidence="2" type="ORF">B0I33_102585</name>
</gene>
<reference evidence="2 3" key="1">
    <citation type="submission" date="2018-03" db="EMBL/GenBank/DDBJ databases">
        <title>Genomic Encyclopedia of Type Strains, Phase III (KMG-III): the genomes of soil and plant-associated and newly described type strains.</title>
        <authorList>
            <person name="Whitman W."/>
        </authorList>
    </citation>
    <scope>NUCLEOTIDE SEQUENCE [LARGE SCALE GENOMIC DNA]</scope>
    <source>
        <strain evidence="2 3">CGMCC 4.7125</strain>
    </source>
</reference>
<dbReference type="PRINTS" id="PR00081">
    <property type="entry name" value="GDHRDH"/>
</dbReference>
<dbReference type="RefSeq" id="WP_106177547.1">
    <property type="nucleotide sequence ID" value="NZ_PVNH01000002.1"/>
</dbReference>
<evidence type="ECO:0000313" key="2">
    <source>
        <dbReference type="EMBL" id="PRX50464.1"/>
    </source>
</evidence>
<keyword evidence="3" id="KW-1185">Reference proteome</keyword>
<dbReference type="SUPFAM" id="SSF51735">
    <property type="entry name" value="NAD(P)-binding Rossmann-fold domains"/>
    <property type="match status" value="1"/>
</dbReference>
<dbReference type="NCBIfam" id="NF006159">
    <property type="entry name" value="PRK08303.1"/>
    <property type="match status" value="1"/>
</dbReference>